<proteinExistence type="predicted"/>
<dbReference type="InterPro" id="IPR029058">
    <property type="entry name" value="AB_hydrolase_fold"/>
</dbReference>
<dbReference type="AlphaFoldDB" id="A0A9P6G705"/>
<dbReference type="InterPro" id="IPR013094">
    <property type="entry name" value="AB_hydrolase_3"/>
</dbReference>
<dbReference type="Gene3D" id="3.40.50.1820">
    <property type="entry name" value="alpha/beta hydrolase"/>
    <property type="match status" value="1"/>
</dbReference>
<evidence type="ECO:0000259" key="1">
    <source>
        <dbReference type="Pfam" id="PF07859"/>
    </source>
</evidence>
<evidence type="ECO:0000313" key="2">
    <source>
        <dbReference type="EMBL" id="KAF9730262.1"/>
    </source>
</evidence>
<gene>
    <name evidence="2" type="ORF">PMIN01_12195</name>
</gene>
<comment type="caution">
    <text evidence="2">The sequence shown here is derived from an EMBL/GenBank/DDBJ whole genome shotgun (WGS) entry which is preliminary data.</text>
</comment>
<evidence type="ECO:0000313" key="3">
    <source>
        <dbReference type="Proteomes" id="UP000756921"/>
    </source>
</evidence>
<dbReference type="OrthoDB" id="19653at2759"/>
<keyword evidence="3" id="KW-1185">Reference proteome</keyword>
<dbReference type="SUPFAM" id="SSF53474">
    <property type="entry name" value="alpha/beta-Hydrolases"/>
    <property type="match status" value="1"/>
</dbReference>
<name>A0A9P6G705_9PLEO</name>
<feature type="domain" description="Alpha/beta hydrolase fold-3" evidence="1">
    <location>
        <begin position="65"/>
        <end position="221"/>
    </location>
</feature>
<dbReference type="EMBL" id="WJXW01000015">
    <property type="protein sequence ID" value="KAF9730262.1"/>
    <property type="molecule type" value="Genomic_DNA"/>
</dbReference>
<dbReference type="Proteomes" id="UP000756921">
    <property type="component" value="Unassembled WGS sequence"/>
</dbReference>
<dbReference type="GO" id="GO:0016787">
    <property type="term" value="F:hydrolase activity"/>
    <property type="evidence" value="ECO:0007669"/>
    <property type="project" value="InterPro"/>
</dbReference>
<accession>A0A9P6G705</accession>
<protein>
    <recommendedName>
        <fullName evidence="1">Alpha/beta hydrolase fold-3 domain-containing protein</fullName>
    </recommendedName>
</protein>
<sequence>MAHQISAFNACQEKYPVFLQPSEAQQTLFSNDEAFELDLGPVKLSGYVPAAVARGAKRAHEALFMHFPGGGLITGGFYCPVWSNVSLKEATLENQILVYPRYPLMPEADGKQIAEYAVHLVKIIEDGSIRRELVKTFPHMDFAESNRWVCSGTSAGAFLAIRSVTERLNTKIDALVLLSPMLEVYTRLSGHKYGQHTLSEMDHRGWGLQMFIEAADRRLQGVQVLGRLPPNHMGIYPITTTGCKVSFNGGPPTMRSF</sequence>
<organism evidence="2 3">
    <name type="scientific">Paraphaeosphaeria minitans</name>
    <dbReference type="NCBI Taxonomy" id="565426"/>
    <lineage>
        <taxon>Eukaryota</taxon>
        <taxon>Fungi</taxon>
        <taxon>Dikarya</taxon>
        <taxon>Ascomycota</taxon>
        <taxon>Pezizomycotina</taxon>
        <taxon>Dothideomycetes</taxon>
        <taxon>Pleosporomycetidae</taxon>
        <taxon>Pleosporales</taxon>
        <taxon>Massarineae</taxon>
        <taxon>Didymosphaeriaceae</taxon>
        <taxon>Paraphaeosphaeria</taxon>
    </lineage>
</organism>
<reference evidence="2" key="1">
    <citation type="journal article" date="2020" name="Mol. Plant Microbe Interact.">
        <title>Genome Sequence of the Biocontrol Agent Coniothyrium minitans strain Conio (IMI 134523).</title>
        <authorList>
            <person name="Patel D."/>
            <person name="Shittu T.A."/>
            <person name="Baroncelli R."/>
            <person name="Muthumeenakshi S."/>
            <person name="Osborne T.H."/>
            <person name="Janganan T.K."/>
            <person name="Sreenivasaprasad S."/>
        </authorList>
    </citation>
    <scope>NUCLEOTIDE SEQUENCE</scope>
    <source>
        <strain evidence="2">Conio</strain>
    </source>
</reference>
<dbReference type="Pfam" id="PF07859">
    <property type="entry name" value="Abhydrolase_3"/>
    <property type="match status" value="1"/>
</dbReference>